<dbReference type="InterPro" id="IPR025405">
    <property type="entry name" value="DUF4131"/>
</dbReference>
<feature type="transmembrane region" description="Helical" evidence="6">
    <location>
        <begin position="424"/>
        <end position="451"/>
    </location>
</feature>
<dbReference type="Proteomes" id="UP001597294">
    <property type="component" value="Unassembled WGS sequence"/>
</dbReference>
<evidence type="ECO:0000259" key="8">
    <source>
        <dbReference type="Pfam" id="PF13567"/>
    </source>
</evidence>
<proteinExistence type="predicted"/>
<evidence type="ECO:0000259" key="7">
    <source>
        <dbReference type="Pfam" id="PF03772"/>
    </source>
</evidence>
<keyword evidence="4 6" id="KW-1133">Transmembrane helix</keyword>
<feature type="transmembrane region" description="Helical" evidence="6">
    <location>
        <begin position="360"/>
        <end position="379"/>
    </location>
</feature>
<feature type="transmembrane region" description="Helical" evidence="6">
    <location>
        <begin position="514"/>
        <end position="530"/>
    </location>
</feature>
<comment type="caution">
    <text evidence="9">The sequence shown here is derived from an EMBL/GenBank/DDBJ whole genome shotgun (WGS) entry which is preliminary data.</text>
</comment>
<feature type="transmembrane region" description="Helical" evidence="6">
    <location>
        <begin position="463"/>
        <end position="481"/>
    </location>
</feature>
<evidence type="ECO:0000256" key="1">
    <source>
        <dbReference type="ARBA" id="ARBA00004651"/>
    </source>
</evidence>
<gene>
    <name evidence="9" type="ORF">ACFSKO_16985</name>
</gene>
<keyword evidence="2" id="KW-1003">Cell membrane</keyword>
<feature type="transmembrane region" description="Helical" evidence="6">
    <location>
        <begin position="487"/>
        <end position="507"/>
    </location>
</feature>
<evidence type="ECO:0000256" key="6">
    <source>
        <dbReference type="SAM" id="Phobius"/>
    </source>
</evidence>
<feature type="transmembrane region" description="Helical" evidence="6">
    <location>
        <begin position="400"/>
        <end position="418"/>
    </location>
</feature>
<feature type="transmembrane region" description="Helical" evidence="6">
    <location>
        <begin position="33"/>
        <end position="52"/>
    </location>
</feature>
<evidence type="ECO:0000256" key="3">
    <source>
        <dbReference type="ARBA" id="ARBA00022692"/>
    </source>
</evidence>
<evidence type="ECO:0000256" key="4">
    <source>
        <dbReference type="ARBA" id="ARBA00022989"/>
    </source>
</evidence>
<feature type="domain" description="ComEC/Rec2-related protein" evidence="7">
    <location>
        <begin position="233"/>
        <end position="509"/>
    </location>
</feature>
<dbReference type="InterPro" id="IPR052159">
    <property type="entry name" value="Competence_DNA_uptake"/>
</dbReference>
<keyword evidence="5 6" id="KW-0472">Membrane</keyword>
<feature type="transmembrane region" description="Helical" evidence="6">
    <location>
        <begin position="253"/>
        <end position="274"/>
    </location>
</feature>
<feature type="domain" description="DUF4131" evidence="8">
    <location>
        <begin position="34"/>
        <end position="187"/>
    </location>
</feature>
<dbReference type="PANTHER" id="PTHR30619">
    <property type="entry name" value="DNA INTERNALIZATION/COMPETENCE PROTEIN COMEC/REC2"/>
    <property type="match status" value="1"/>
</dbReference>
<comment type="subcellular location">
    <subcellularLocation>
        <location evidence="1">Cell membrane</location>
        <topology evidence="1">Multi-pass membrane protein</topology>
    </subcellularLocation>
</comment>
<protein>
    <submittedName>
        <fullName evidence="9">ComEC/Rec2 family competence protein</fullName>
    </submittedName>
</protein>
<dbReference type="Pfam" id="PF03772">
    <property type="entry name" value="Competence"/>
    <property type="match status" value="1"/>
</dbReference>
<evidence type="ECO:0000313" key="9">
    <source>
        <dbReference type="EMBL" id="MFD2207322.1"/>
    </source>
</evidence>
<evidence type="ECO:0000256" key="5">
    <source>
        <dbReference type="ARBA" id="ARBA00023136"/>
    </source>
</evidence>
<keyword evidence="3 6" id="KW-0812">Transmembrane</keyword>
<dbReference type="Pfam" id="PF13567">
    <property type="entry name" value="DUF4131"/>
    <property type="match status" value="1"/>
</dbReference>
<keyword evidence="10" id="KW-1185">Reference proteome</keyword>
<dbReference type="NCBIfam" id="TIGR00360">
    <property type="entry name" value="ComEC_N-term"/>
    <property type="match status" value="1"/>
</dbReference>
<evidence type="ECO:0000256" key="2">
    <source>
        <dbReference type="ARBA" id="ARBA00022475"/>
    </source>
</evidence>
<sequence length="693" mass="77529">MIEDERSRLLNWIPVFFGLGIALYFSLPFEPNIYLVSTLSLTLWLCTIIGRYSKILGENAWLPLLIVSLVLSEVSLATYRSDTVQAPVLSYEIGPRMIEGSILSIEPSSPGQRYVLGNLDRKGFKNQTVPKYIRLRSNIRQNEIEVGDRIRARVIVKPPSQPVYPSGFNFARYAYYKQIGGVGYIWGRVESIRSNTKDLSNIDLFWNGLRNDLVQRIETHLHGDARDLAITFLTGQKGGISNKARNDIRQSGLAHLLAISGLHMGLVAGIIFFTLRFFMACVPVLALNYPIKKISAFVTFIICFGYLALIGMPLSAQRAFMMAGVSLFAIILDRQAISMRTVSVAALVLLILTPEVLISASFHLSFAAVIALVAVFEYYNKLERGRSFLERVISGLKVTVLCSLIASLATAPFVLYHFHSLPLYGILANLVAVPFTALVLMPLVLLSYVLIPFGLEGLSLTPLGWAFEFLLLLADWVSAIPNGEVKAPNFPVGYLALVSTGGLWMCLIKNKMRFLGSLPILVFVLVVTFTERRQDILIDGKTGLIAIRIDNELFTNHTRKARFISKVWQQNLAIDHTRNWRELPESIFRCDENACLYRAGGKTISFIKRGNAFAEDCTKADYIITALKAPGWCQGKEHLVIDYWDLRKKGVHSITLLPLGASSVQPTTSHSETRVKFKVVNVYKNEGTRPWVR</sequence>
<organism evidence="9 10">
    <name type="scientific">Kiloniella antarctica</name>
    <dbReference type="NCBI Taxonomy" id="1550907"/>
    <lineage>
        <taxon>Bacteria</taxon>
        <taxon>Pseudomonadati</taxon>
        <taxon>Pseudomonadota</taxon>
        <taxon>Alphaproteobacteria</taxon>
        <taxon>Rhodospirillales</taxon>
        <taxon>Kiloniellaceae</taxon>
        <taxon>Kiloniella</taxon>
    </lineage>
</organism>
<evidence type="ECO:0000313" key="10">
    <source>
        <dbReference type="Proteomes" id="UP001597294"/>
    </source>
</evidence>
<feature type="transmembrane region" description="Helical" evidence="6">
    <location>
        <begin position="337"/>
        <end position="354"/>
    </location>
</feature>
<reference evidence="10" key="1">
    <citation type="journal article" date="2019" name="Int. J. Syst. Evol. Microbiol.">
        <title>The Global Catalogue of Microorganisms (GCM) 10K type strain sequencing project: providing services to taxonomists for standard genome sequencing and annotation.</title>
        <authorList>
            <consortium name="The Broad Institute Genomics Platform"/>
            <consortium name="The Broad Institute Genome Sequencing Center for Infectious Disease"/>
            <person name="Wu L."/>
            <person name="Ma J."/>
        </authorList>
    </citation>
    <scope>NUCLEOTIDE SEQUENCE [LARGE SCALE GENOMIC DNA]</scope>
    <source>
        <strain evidence="10">CGMCC 4.7192</strain>
    </source>
</reference>
<name>A0ABW5BN51_9PROT</name>
<dbReference type="PANTHER" id="PTHR30619:SF1">
    <property type="entry name" value="RECOMBINATION PROTEIN 2"/>
    <property type="match status" value="1"/>
</dbReference>
<feature type="transmembrane region" description="Helical" evidence="6">
    <location>
        <begin position="9"/>
        <end position="27"/>
    </location>
</feature>
<accession>A0ABW5BN51</accession>
<feature type="transmembrane region" description="Helical" evidence="6">
    <location>
        <begin position="294"/>
        <end position="316"/>
    </location>
</feature>
<dbReference type="InterPro" id="IPR004477">
    <property type="entry name" value="ComEC_N"/>
</dbReference>
<dbReference type="EMBL" id="JBHUII010000011">
    <property type="protein sequence ID" value="MFD2207322.1"/>
    <property type="molecule type" value="Genomic_DNA"/>
</dbReference>
<dbReference type="RefSeq" id="WP_380253828.1">
    <property type="nucleotide sequence ID" value="NZ_JBHUII010000011.1"/>
</dbReference>